<evidence type="ECO:0000313" key="2">
    <source>
        <dbReference type="Proteomes" id="UP001283361"/>
    </source>
</evidence>
<gene>
    <name evidence="1" type="ORF">RRG08_051945</name>
</gene>
<comment type="caution">
    <text evidence="1">The sequence shown here is derived from an EMBL/GenBank/DDBJ whole genome shotgun (WGS) entry which is preliminary data.</text>
</comment>
<evidence type="ECO:0000313" key="1">
    <source>
        <dbReference type="EMBL" id="KAK3729975.1"/>
    </source>
</evidence>
<sequence>MTDSMMILLHTLMIGQSQLTNGMNLPSRGRHDHQDIKGGGGVVARVRVTIGILGGGGSQGQSDHRDIRGRG</sequence>
<proteinExistence type="predicted"/>
<accession>A0AAE1CRC6</accession>
<dbReference type="AlphaFoldDB" id="A0AAE1CRC6"/>
<dbReference type="EMBL" id="JAWDGP010007099">
    <property type="protein sequence ID" value="KAK3729975.1"/>
    <property type="molecule type" value="Genomic_DNA"/>
</dbReference>
<protein>
    <submittedName>
        <fullName evidence="1">Uncharacterized protein</fullName>
    </submittedName>
</protein>
<keyword evidence="2" id="KW-1185">Reference proteome</keyword>
<reference evidence="1" key="1">
    <citation type="journal article" date="2023" name="G3 (Bethesda)">
        <title>A reference genome for the long-term kleptoplast-retaining sea slug Elysia crispata morphotype clarki.</title>
        <authorList>
            <person name="Eastman K.E."/>
            <person name="Pendleton A.L."/>
            <person name="Shaikh M.A."/>
            <person name="Suttiyut T."/>
            <person name="Ogas R."/>
            <person name="Tomko P."/>
            <person name="Gavelis G."/>
            <person name="Widhalm J.R."/>
            <person name="Wisecaver J.H."/>
        </authorList>
    </citation>
    <scope>NUCLEOTIDE SEQUENCE</scope>
    <source>
        <strain evidence="1">ECLA1</strain>
    </source>
</reference>
<name>A0AAE1CRC6_9GAST</name>
<dbReference type="Proteomes" id="UP001283361">
    <property type="component" value="Unassembled WGS sequence"/>
</dbReference>
<organism evidence="1 2">
    <name type="scientific">Elysia crispata</name>
    <name type="common">lettuce slug</name>
    <dbReference type="NCBI Taxonomy" id="231223"/>
    <lineage>
        <taxon>Eukaryota</taxon>
        <taxon>Metazoa</taxon>
        <taxon>Spiralia</taxon>
        <taxon>Lophotrochozoa</taxon>
        <taxon>Mollusca</taxon>
        <taxon>Gastropoda</taxon>
        <taxon>Heterobranchia</taxon>
        <taxon>Euthyneura</taxon>
        <taxon>Panpulmonata</taxon>
        <taxon>Sacoglossa</taxon>
        <taxon>Placobranchoidea</taxon>
        <taxon>Plakobranchidae</taxon>
        <taxon>Elysia</taxon>
    </lineage>
</organism>